<evidence type="ECO:0000313" key="3">
    <source>
        <dbReference type="Proteomes" id="UP000287651"/>
    </source>
</evidence>
<protein>
    <submittedName>
        <fullName evidence="2">Uncharacterized protein</fullName>
    </submittedName>
</protein>
<sequence>MRGESSRREKKSLAGDESGSGEQRRISGFSLLPLLLLPLLHSPSADTARNRPSTVEINRYRPIVAGDGRNRSLPTDFEW</sequence>
<dbReference type="AlphaFoldDB" id="A0A426XEU8"/>
<feature type="compositionally biased region" description="Basic and acidic residues" evidence="1">
    <location>
        <begin position="1"/>
        <end position="14"/>
    </location>
</feature>
<accession>A0A426XEU8</accession>
<gene>
    <name evidence="2" type="ORF">B296_00058850</name>
</gene>
<evidence type="ECO:0000256" key="1">
    <source>
        <dbReference type="SAM" id="MobiDB-lite"/>
    </source>
</evidence>
<dbReference type="EMBL" id="AMZH03021643">
    <property type="protein sequence ID" value="RRT38007.1"/>
    <property type="molecule type" value="Genomic_DNA"/>
</dbReference>
<organism evidence="2 3">
    <name type="scientific">Ensete ventricosum</name>
    <name type="common">Abyssinian banana</name>
    <name type="synonym">Musa ensete</name>
    <dbReference type="NCBI Taxonomy" id="4639"/>
    <lineage>
        <taxon>Eukaryota</taxon>
        <taxon>Viridiplantae</taxon>
        <taxon>Streptophyta</taxon>
        <taxon>Embryophyta</taxon>
        <taxon>Tracheophyta</taxon>
        <taxon>Spermatophyta</taxon>
        <taxon>Magnoliopsida</taxon>
        <taxon>Liliopsida</taxon>
        <taxon>Zingiberales</taxon>
        <taxon>Musaceae</taxon>
        <taxon>Ensete</taxon>
    </lineage>
</organism>
<name>A0A426XEU8_ENSVE</name>
<feature type="region of interest" description="Disordered" evidence="1">
    <location>
        <begin position="1"/>
        <end position="24"/>
    </location>
</feature>
<proteinExistence type="predicted"/>
<evidence type="ECO:0000313" key="2">
    <source>
        <dbReference type="EMBL" id="RRT38007.1"/>
    </source>
</evidence>
<reference evidence="2 3" key="1">
    <citation type="journal article" date="2014" name="Agronomy (Basel)">
        <title>A Draft Genome Sequence for Ensete ventricosum, the Drought-Tolerant Tree Against Hunger.</title>
        <authorList>
            <person name="Harrison J."/>
            <person name="Moore K.A."/>
            <person name="Paszkiewicz K."/>
            <person name="Jones T."/>
            <person name="Grant M."/>
            <person name="Ambacheew D."/>
            <person name="Muzemil S."/>
            <person name="Studholme D.J."/>
        </authorList>
    </citation>
    <scope>NUCLEOTIDE SEQUENCE [LARGE SCALE GENOMIC DNA]</scope>
</reference>
<dbReference type="Proteomes" id="UP000287651">
    <property type="component" value="Unassembled WGS sequence"/>
</dbReference>
<comment type="caution">
    <text evidence="2">The sequence shown here is derived from an EMBL/GenBank/DDBJ whole genome shotgun (WGS) entry which is preliminary data.</text>
</comment>